<feature type="chain" id="PRO_5046093040" description="Loricrin" evidence="2">
    <location>
        <begin position="22"/>
        <end position="94"/>
    </location>
</feature>
<keyword evidence="2" id="KW-0732">Signal</keyword>
<evidence type="ECO:0000313" key="4">
    <source>
        <dbReference type="Proteomes" id="UP000829494"/>
    </source>
</evidence>
<protein>
    <recommendedName>
        <fullName evidence="5">Loricrin</fullName>
    </recommendedName>
</protein>
<feature type="region of interest" description="Disordered" evidence="1">
    <location>
        <begin position="24"/>
        <end position="94"/>
    </location>
</feature>
<sequence>MMGFVVFLVICGVVAALVATAAQSRDGGRRSLGKGRRDGTGWWVAGDPGLSGGHHHHGHSCGGLSSCGSGGHSSGGGGGHSSSSCGGGGGCGSS</sequence>
<dbReference type="EMBL" id="CP094298">
    <property type="protein sequence ID" value="UNZ04596.1"/>
    <property type="molecule type" value="Genomic_DNA"/>
</dbReference>
<dbReference type="RefSeq" id="WP_003979924.1">
    <property type="nucleotide sequence ID" value="NZ_CP043497.1"/>
</dbReference>
<proteinExistence type="predicted"/>
<evidence type="ECO:0000256" key="2">
    <source>
        <dbReference type="SAM" id="SignalP"/>
    </source>
</evidence>
<accession>A0ABY3Z2R2</accession>
<keyword evidence="4" id="KW-1185">Reference proteome</keyword>
<evidence type="ECO:0000256" key="1">
    <source>
        <dbReference type="SAM" id="MobiDB-lite"/>
    </source>
</evidence>
<gene>
    <name evidence="3" type="ORF">SRIMR7_20765</name>
</gene>
<evidence type="ECO:0000313" key="3">
    <source>
        <dbReference type="EMBL" id="UNZ04596.1"/>
    </source>
</evidence>
<name>A0ABY3Z2R2_STRRM</name>
<dbReference type="Proteomes" id="UP000829494">
    <property type="component" value="Chromosome"/>
</dbReference>
<organism evidence="3 4">
    <name type="scientific">Streptomyces rimosus subsp. rimosus</name>
    <dbReference type="NCBI Taxonomy" id="132474"/>
    <lineage>
        <taxon>Bacteria</taxon>
        <taxon>Bacillati</taxon>
        <taxon>Actinomycetota</taxon>
        <taxon>Actinomycetes</taxon>
        <taxon>Kitasatosporales</taxon>
        <taxon>Streptomycetaceae</taxon>
        <taxon>Streptomyces</taxon>
    </lineage>
</organism>
<evidence type="ECO:0008006" key="5">
    <source>
        <dbReference type="Google" id="ProtNLM"/>
    </source>
</evidence>
<feature type="signal peptide" evidence="2">
    <location>
        <begin position="1"/>
        <end position="21"/>
    </location>
</feature>
<dbReference type="GeneID" id="66856302"/>
<feature type="compositionally biased region" description="Gly residues" evidence="1">
    <location>
        <begin position="68"/>
        <end position="94"/>
    </location>
</feature>
<reference evidence="3 4" key="1">
    <citation type="submission" date="2022-03" db="EMBL/GenBank/DDBJ databases">
        <title>Complete genome of Streptomyces rimosus ssp. rimosus R7 (=ATCC 10970).</title>
        <authorList>
            <person name="Beganovic S."/>
            <person name="Ruckert C."/>
            <person name="Busche T."/>
            <person name="Kalinowski J."/>
            <person name="Wittmann C."/>
        </authorList>
    </citation>
    <scope>NUCLEOTIDE SEQUENCE [LARGE SCALE GENOMIC DNA]</scope>
    <source>
        <strain evidence="3 4">R7</strain>
    </source>
</reference>